<evidence type="ECO:0000313" key="3">
    <source>
        <dbReference type="Proteomes" id="UP000623467"/>
    </source>
</evidence>
<dbReference type="AlphaFoldDB" id="A0A8H7CUZ7"/>
<dbReference type="InterPro" id="IPR012479">
    <property type="entry name" value="SAP30BP"/>
</dbReference>
<feature type="region of interest" description="Disordered" evidence="1">
    <location>
        <begin position="1"/>
        <end position="113"/>
    </location>
</feature>
<protein>
    <submittedName>
        <fullName evidence="2">HCNGP-domain-containing protein</fullName>
    </submittedName>
</protein>
<dbReference type="Proteomes" id="UP000623467">
    <property type="component" value="Unassembled WGS sequence"/>
</dbReference>
<sequence>MLHGLVAYDDDSDEEEKGSSPSKSNGHTNDVKPKTSLNVSSEPRKSLSKSQVIIRRPAAQHKSHPRAVIADEVLQAPSKKVEASTSTASTGTGTGGENAAASSSSLPDPEDELTRIRELLKPAPIPGVEDWGIPPASTEPCDPALQTKLAQFHELKRGNPPKHFNDSLMGSRAVPQPAPVREAGRIRRRRRADDKLPSGAVGPVRSGRVVVR</sequence>
<organism evidence="2 3">
    <name type="scientific">Mycena sanguinolenta</name>
    <dbReference type="NCBI Taxonomy" id="230812"/>
    <lineage>
        <taxon>Eukaryota</taxon>
        <taxon>Fungi</taxon>
        <taxon>Dikarya</taxon>
        <taxon>Basidiomycota</taxon>
        <taxon>Agaricomycotina</taxon>
        <taxon>Agaricomycetes</taxon>
        <taxon>Agaricomycetidae</taxon>
        <taxon>Agaricales</taxon>
        <taxon>Marasmiineae</taxon>
        <taxon>Mycenaceae</taxon>
        <taxon>Mycena</taxon>
    </lineage>
</organism>
<feature type="region of interest" description="Disordered" evidence="1">
    <location>
        <begin position="156"/>
        <end position="212"/>
    </location>
</feature>
<accession>A0A8H7CUZ7</accession>
<gene>
    <name evidence="2" type="ORF">MSAN_01576400</name>
</gene>
<dbReference type="Pfam" id="PF07818">
    <property type="entry name" value="HCNGP"/>
    <property type="match status" value="1"/>
</dbReference>
<proteinExistence type="predicted"/>
<name>A0A8H7CUZ7_9AGAR</name>
<keyword evidence="3" id="KW-1185">Reference proteome</keyword>
<evidence type="ECO:0000313" key="2">
    <source>
        <dbReference type="EMBL" id="KAF7351444.1"/>
    </source>
</evidence>
<reference evidence="2" key="1">
    <citation type="submission" date="2020-05" db="EMBL/GenBank/DDBJ databases">
        <title>Mycena genomes resolve the evolution of fungal bioluminescence.</title>
        <authorList>
            <person name="Tsai I.J."/>
        </authorList>
    </citation>
    <scope>NUCLEOTIDE SEQUENCE</scope>
    <source>
        <strain evidence="2">160909Yilan</strain>
    </source>
</reference>
<evidence type="ECO:0000256" key="1">
    <source>
        <dbReference type="SAM" id="MobiDB-lite"/>
    </source>
</evidence>
<dbReference type="GO" id="GO:0006355">
    <property type="term" value="P:regulation of DNA-templated transcription"/>
    <property type="evidence" value="ECO:0007669"/>
    <property type="project" value="InterPro"/>
</dbReference>
<comment type="caution">
    <text evidence="2">The sequence shown here is derived from an EMBL/GenBank/DDBJ whole genome shotgun (WGS) entry which is preliminary data.</text>
</comment>
<dbReference type="OrthoDB" id="1714508at2759"/>
<dbReference type="EMBL" id="JACAZH010000013">
    <property type="protein sequence ID" value="KAF7351444.1"/>
    <property type="molecule type" value="Genomic_DNA"/>
</dbReference>
<feature type="compositionally biased region" description="Low complexity" evidence="1">
    <location>
        <begin position="199"/>
        <end position="212"/>
    </location>
</feature>
<feature type="compositionally biased region" description="Low complexity" evidence="1">
    <location>
        <begin position="83"/>
        <end position="105"/>
    </location>
</feature>